<organism evidence="1 2">
    <name type="scientific">Catharanthus roseus</name>
    <name type="common">Madagascar periwinkle</name>
    <name type="synonym">Vinca rosea</name>
    <dbReference type="NCBI Taxonomy" id="4058"/>
    <lineage>
        <taxon>Eukaryota</taxon>
        <taxon>Viridiplantae</taxon>
        <taxon>Streptophyta</taxon>
        <taxon>Embryophyta</taxon>
        <taxon>Tracheophyta</taxon>
        <taxon>Spermatophyta</taxon>
        <taxon>Magnoliopsida</taxon>
        <taxon>eudicotyledons</taxon>
        <taxon>Gunneridae</taxon>
        <taxon>Pentapetalae</taxon>
        <taxon>asterids</taxon>
        <taxon>lamiids</taxon>
        <taxon>Gentianales</taxon>
        <taxon>Apocynaceae</taxon>
        <taxon>Rauvolfioideae</taxon>
        <taxon>Vinceae</taxon>
        <taxon>Catharanthinae</taxon>
        <taxon>Catharanthus</taxon>
    </lineage>
</organism>
<sequence>MAHISQSGLAGYLPFYDYNLHDNIKPWLLQTSQGETIAVNSILELQKLIGLNSIHGSPIELVLNWVRNLNPKVIPVVEQEVYHNQAEFLDWFTEALFYYSTKFDSLEVSSTQLEKGLAQLYMKREICNIVSCEGPARTDRPELLAKWRDRRIRPGFKPL</sequence>
<evidence type="ECO:0000313" key="1">
    <source>
        <dbReference type="EMBL" id="KAI5680671.1"/>
    </source>
</evidence>
<dbReference type="Proteomes" id="UP001060085">
    <property type="component" value="Linkage Group LG01"/>
</dbReference>
<comment type="caution">
    <text evidence="1">The sequence shown here is derived from an EMBL/GenBank/DDBJ whole genome shotgun (WGS) entry which is preliminary data.</text>
</comment>
<name>A0ACC0C6V9_CATRO</name>
<gene>
    <name evidence="1" type="ORF">M9H77_01898</name>
</gene>
<proteinExistence type="predicted"/>
<keyword evidence="2" id="KW-1185">Reference proteome</keyword>
<protein>
    <submittedName>
        <fullName evidence="1">Uncharacterized protein</fullName>
    </submittedName>
</protein>
<evidence type="ECO:0000313" key="2">
    <source>
        <dbReference type="Proteomes" id="UP001060085"/>
    </source>
</evidence>
<dbReference type="EMBL" id="CM044701">
    <property type="protein sequence ID" value="KAI5680671.1"/>
    <property type="molecule type" value="Genomic_DNA"/>
</dbReference>
<reference evidence="2" key="1">
    <citation type="journal article" date="2023" name="Nat. Plants">
        <title>Single-cell RNA sequencing provides a high-resolution roadmap for understanding the multicellular compartmentation of specialized metabolism.</title>
        <authorList>
            <person name="Sun S."/>
            <person name="Shen X."/>
            <person name="Li Y."/>
            <person name="Li Y."/>
            <person name="Wang S."/>
            <person name="Li R."/>
            <person name="Zhang H."/>
            <person name="Shen G."/>
            <person name="Guo B."/>
            <person name="Wei J."/>
            <person name="Xu J."/>
            <person name="St-Pierre B."/>
            <person name="Chen S."/>
            <person name="Sun C."/>
        </authorList>
    </citation>
    <scope>NUCLEOTIDE SEQUENCE [LARGE SCALE GENOMIC DNA]</scope>
</reference>
<accession>A0ACC0C6V9</accession>